<dbReference type="AlphaFoldDB" id="Q6K368"/>
<sequence length="55" mass="6346">MAAYRPLTLCLPVCHLRHQPSCRRILPSSSHDYFAVAHSRWAVPLHPPFDICKIH</sequence>
<dbReference type="Proteomes" id="UP000000763">
    <property type="component" value="Chromosome 9"/>
</dbReference>
<proteinExistence type="predicted"/>
<evidence type="ECO:0000313" key="3">
    <source>
        <dbReference type="Proteomes" id="UP000000763"/>
    </source>
</evidence>
<reference evidence="2" key="2">
    <citation type="submission" date="2002-09" db="EMBL/GenBank/DDBJ databases">
        <title>Oryza sativa nipponbare(GA3) genomic DNA, chromosome 9, BAC clone:OSJNBa0025H18.</title>
        <authorList>
            <person name="Sasaki T."/>
            <person name="Matsumoto T."/>
            <person name="Katayose Y."/>
        </authorList>
    </citation>
    <scope>NUCLEOTIDE SEQUENCE</scope>
</reference>
<reference evidence="3" key="4">
    <citation type="journal article" date="2008" name="Nucleic Acids Res.">
        <title>The rice annotation project database (RAP-DB): 2008 update.</title>
        <authorList>
            <consortium name="The rice annotation project (RAP)"/>
        </authorList>
    </citation>
    <scope>GENOME REANNOTATION</scope>
    <source>
        <strain evidence="3">cv. Nipponbare</strain>
    </source>
</reference>
<evidence type="ECO:0000313" key="2">
    <source>
        <dbReference type="EMBL" id="BAD22450.1"/>
    </source>
</evidence>
<gene>
    <name evidence="1" type="ORF">OJ1352_A10.18</name>
    <name evidence="2" type="ORF">OSJNBa0025H18.48</name>
</gene>
<accession>Q6K368</accession>
<evidence type="ECO:0000313" key="1">
    <source>
        <dbReference type="EMBL" id="BAD22369.1"/>
    </source>
</evidence>
<reference evidence="1" key="1">
    <citation type="submission" date="2002-09" db="EMBL/GenBank/DDBJ databases">
        <title>Oryza sativa nipponbare(GA3) genomic DNA, chromosome 9, BAC clone:OJ1352_A10.</title>
        <authorList>
            <person name="Sasaki T."/>
            <person name="Matsumoto T."/>
            <person name="Hattori M."/>
            <person name="Sakaki Y."/>
            <person name="Katayose Y."/>
        </authorList>
    </citation>
    <scope>NUCLEOTIDE SEQUENCE</scope>
</reference>
<dbReference type="EMBL" id="AP005680">
    <property type="protein sequence ID" value="BAD22369.1"/>
    <property type="molecule type" value="Genomic_DNA"/>
</dbReference>
<reference evidence="3" key="3">
    <citation type="journal article" date="2005" name="Nature">
        <title>The map-based sequence of the rice genome.</title>
        <authorList>
            <consortium name="International rice genome sequencing project (IRGSP)"/>
            <person name="Matsumoto T."/>
            <person name="Wu J."/>
            <person name="Kanamori H."/>
            <person name="Katayose Y."/>
            <person name="Fujisawa M."/>
            <person name="Namiki N."/>
            <person name="Mizuno H."/>
            <person name="Yamamoto K."/>
            <person name="Antonio B.A."/>
            <person name="Baba T."/>
            <person name="Sakata K."/>
            <person name="Nagamura Y."/>
            <person name="Aoki H."/>
            <person name="Arikawa K."/>
            <person name="Arita K."/>
            <person name="Bito T."/>
            <person name="Chiden Y."/>
            <person name="Fujitsuka N."/>
            <person name="Fukunaka R."/>
            <person name="Hamada M."/>
            <person name="Harada C."/>
            <person name="Hayashi A."/>
            <person name="Hijishita S."/>
            <person name="Honda M."/>
            <person name="Hosokawa S."/>
            <person name="Ichikawa Y."/>
            <person name="Idonuma A."/>
            <person name="Iijima M."/>
            <person name="Ikeda M."/>
            <person name="Ikeno M."/>
            <person name="Ito K."/>
            <person name="Ito S."/>
            <person name="Ito T."/>
            <person name="Ito Y."/>
            <person name="Ito Y."/>
            <person name="Iwabuchi A."/>
            <person name="Kamiya K."/>
            <person name="Karasawa W."/>
            <person name="Kurita K."/>
            <person name="Katagiri S."/>
            <person name="Kikuta A."/>
            <person name="Kobayashi H."/>
            <person name="Kobayashi N."/>
            <person name="Machita K."/>
            <person name="Maehara T."/>
            <person name="Masukawa M."/>
            <person name="Mizubayashi T."/>
            <person name="Mukai Y."/>
            <person name="Nagasaki H."/>
            <person name="Nagata Y."/>
            <person name="Naito S."/>
            <person name="Nakashima M."/>
            <person name="Nakama Y."/>
            <person name="Nakamichi Y."/>
            <person name="Nakamura M."/>
            <person name="Meguro A."/>
            <person name="Negishi M."/>
            <person name="Ohta I."/>
            <person name="Ohta T."/>
            <person name="Okamoto M."/>
            <person name="Ono N."/>
            <person name="Saji S."/>
            <person name="Sakaguchi M."/>
            <person name="Sakai K."/>
            <person name="Shibata M."/>
            <person name="Shimokawa T."/>
            <person name="Song J."/>
            <person name="Takazaki Y."/>
            <person name="Terasawa K."/>
            <person name="Tsugane M."/>
            <person name="Tsuji K."/>
            <person name="Ueda S."/>
            <person name="Waki K."/>
            <person name="Yamagata H."/>
            <person name="Yamamoto M."/>
            <person name="Yamamoto S."/>
            <person name="Yamane H."/>
            <person name="Yoshiki S."/>
            <person name="Yoshihara R."/>
            <person name="Yukawa K."/>
            <person name="Zhong H."/>
            <person name="Yano M."/>
            <person name="Yuan Q."/>
            <person name="Ouyang S."/>
            <person name="Liu J."/>
            <person name="Jones K.M."/>
            <person name="Gansberger K."/>
            <person name="Moffat K."/>
            <person name="Hill J."/>
            <person name="Bera J."/>
            <person name="Fadrosh D."/>
            <person name="Jin S."/>
            <person name="Johri S."/>
            <person name="Kim M."/>
            <person name="Overton L."/>
            <person name="Reardon M."/>
            <person name="Tsitrin T."/>
            <person name="Vuong H."/>
            <person name="Weaver B."/>
            <person name="Ciecko A."/>
            <person name="Tallon L."/>
            <person name="Jackson J."/>
            <person name="Pai G."/>
            <person name="Aken S.V."/>
            <person name="Utterback T."/>
            <person name="Reidmuller S."/>
            <person name="Feldblyum T."/>
            <person name="Hsiao J."/>
            <person name="Zismann V."/>
            <person name="Iobst S."/>
            <person name="de Vazeille A.R."/>
            <person name="Buell C.R."/>
            <person name="Ying K."/>
            <person name="Li Y."/>
            <person name="Lu T."/>
            <person name="Huang Y."/>
            <person name="Zhao Q."/>
            <person name="Feng Q."/>
            <person name="Zhang L."/>
            <person name="Zhu J."/>
            <person name="Weng Q."/>
            <person name="Mu J."/>
            <person name="Lu Y."/>
            <person name="Fan D."/>
            <person name="Liu Y."/>
            <person name="Guan J."/>
            <person name="Zhang Y."/>
            <person name="Yu S."/>
            <person name="Liu X."/>
            <person name="Zhang Y."/>
            <person name="Hong G."/>
            <person name="Han B."/>
            <person name="Choisne N."/>
            <person name="Demange N."/>
            <person name="Orjeda G."/>
            <person name="Samain S."/>
            <person name="Cattolico L."/>
            <person name="Pelletier E."/>
            <person name="Couloux A."/>
            <person name="Segurens B."/>
            <person name="Wincker P."/>
            <person name="D'Hont A."/>
            <person name="Scarpelli C."/>
            <person name="Weissenbach J."/>
            <person name="Salanoubat M."/>
            <person name="Quetier F."/>
            <person name="Yu Y."/>
            <person name="Kim H.R."/>
            <person name="Rambo T."/>
            <person name="Currie J."/>
            <person name="Collura K."/>
            <person name="Luo M."/>
            <person name="Yang T."/>
            <person name="Ammiraju J.S.S."/>
            <person name="Engler F."/>
            <person name="Soderlund C."/>
            <person name="Wing R.A."/>
            <person name="Palmer L.E."/>
            <person name="de la Bastide M."/>
            <person name="Spiegel L."/>
            <person name="Nascimento L."/>
            <person name="Zutavern T."/>
            <person name="O'Shaughnessy A."/>
            <person name="Dike S."/>
            <person name="Dedhia N."/>
            <person name="Preston R."/>
            <person name="Balija V."/>
            <person name="McCombie W.R."/>
            <person name="Chow T."/>
            <person name="Chen H."/>
            <person name="Chung M."/>
            <person name="Chen C."/>
            <person name="Shaw J."/>
            <person name="Wu H."/>
            <person name="Hsiao K."/>
            <person name="Chao Y."/>
            <person name="Chu M."/>
            <person name="Cheng C."/>
            <person name="Hour A."/>
            <person name="Lee P."/>
            <person name="Lin S."/>
            <person name="Lin Y."/>
            <person name="Liou J."/>
            <person name="Liu S."/>
            <person name="Hsing Y."/>
            <person name="Raghuvanshi S."/>
            <person name="Mohanty A."/>
            <person name="Bharti A.K."/>
            <person name="Gaur A."/>
            <person name="Gupta V."/>
            <person name="Kumar D."/>
            <person name="Ravi V."/>
            <person name="Vij S."/>
            <person name="Kapur A."/>
            <person name="Khurana P."/>
            <person name="Khurana P."/>
            <person name="Khurana J.P."/>
            <person name="Tyagi A.K."/>
            <person name="Gaikwad K."/>
            <person name="Singh A."/>
            <person name="Dalal V."/>
            <person name="Srivastava S."/>
            <person name="Dixit A."/>
            <person name="Pal A.K."/>
            <person name="Ghazi I.A."/>
            <person name="Yadav M."/>
            <person name="Pandit A."/>
            <person name="Bhargava A."/>
            <person name="Sureshbabu K."/>
            <person name="Batra K."/>
            <person name="Sharma T.R."/>
            <person name="Mohapatra T."/>
            <person name="Singh N.K."/>
            <person name="Messing J."/>
            <person name="Nelson A.B."/>
            <person name="Fuks G."/>
            <person name="Kavchok S."/>
            <person name="Keizer G."/>
            <person name="Linton E."/>
            <person name="Llaca V."/>
            <person name="Song R."/>
            <person name="Tanyolac B."/>
            <person name="Young S."/>
            <person name="Ho-Il K."/>
            <person name="Hahn J.H."/>
            <person name="Sangsakoo G."/>
            <person name="Vanavichit A."/>
            <person name="de Mattos Luiz.A.T."/>
            <person name="Zimmer P.D."/>
            <person name="Malone G."/>
            <person name="Dellagostin O."/>
            <person name="de Oliveira A.C."/>
            <person name="Bevan M."/>
            <person name="Bancroft I."/>
            <person name="Minx P."/>
            <person name="Cordum H."/>
            <person name="Wilson R."/>
            <person name="Cheng Z."/>
            <person name="Jin W."/>
            <person name="Jiang J."/>
            <person name="Leong S.A."/>
            <person name="Iwama H."/>
            <person name="Gojobori T."/>
            <person name="Itoh T."/>
            <person name="Niimura Y."/>
            <person name="Fujii Y."/>
            <person name="Habara T."/>
            <person name="Sakai H."/>
            <person name="Sato Y."/>
            <person name="Wilson G."/>
            <person name="Kumar K."/>
            <person name="McCouch S."/>
            <person name="Juretic N."/>
            <person name="Hoen D."/>
            <person name="Wright S."/>
            <person name="Bruskiewich R."/>
            <person name="Bureau T."/>
            <person name="Miyao A."/>
            <person name="Hirochika H."/>
            <person name="Nishikawa T."/>
            <person name="Kadowaki K."/>
            <person name="Sugiura M."/>
            <person name="Burr B."/>
            <person name="Sasaki T."/>
        </authorList>
    </citation>
    <scope>NUCLEOTIDE SEQUENCE [LARGE SCALE GENOMIC DNA]</scope>
    <source>
        <strain evidence="3">cv. Nipponbare</strain>
    </source>
</reference>
<protein>
    <submittedName>
        <fullName evidence="2">Uncharacterized protein</fullName>
    </submittedName>
</protein>
<dbReference type="EMBL" id="AP005725">
    <property type="protein sequence ID" value="BAD22450.1"/>
    <property type="molecule type" value="Genomic_DNA"/>
</dbReference>
<organism evidence="2 3">
    <name type="scientific">Oryza sativa subsp. japonica</name>
    <name type="common">Rice</name>
    <dbReference type="NCBI Taxonomy" id="39947"/>
    <lineage>
        <taxon>Eukaryota</taxon>
        <taxon>Viridiplantae</taxon>
        <taxon>Streptophyta</taxon>
        <taxon>Embryophyta</taxon>
        <taxon>Tracheophyta</taxon>
        <taxon>Spermatophyta</taxon>
        <taxon>Magnoliopsida</taxon>
        <taxon>Liliopsida</taxon>
        <taxon>Poales</taxon>
        <taxon>Poaceae</taxon>
        <taxon>BOP clade</taxon>
        <taxon>Oryzoideae</taxon>
        <taxon>Oryzeae</taxon>
        <taxon>Oryzinae</taxon>
        <taxon>Oryza</taxon>
        <taxon>Oryza sativa</taxon>
    </lineage>
</organism>
<name>Q6K368_ORYSJ</name>